<protein>
    <submittedName>
        <fullName evidence="2">Alanine racemase</fullName>
    </submittedName>
</protein>
<dbReference type="InterPro" id="IPR029066">
    <property type="entry name" value="PLP-binding_barrel"/>
</dbReference>
<sequence length="414" mass="44179">MTDTAPSWRATPDWAALDDAVRRADLDSPVLALDLDLLDHNIADLHRRASGVPIRVASKSLRVRSIIEQILDRLGFAGVLAYDVAEAHWLATESGVADVLLGYPTVKRDALATLLADDLACRRVTLLVDDAAQLDLVDTVLPPAQRPSVRVAIDLDASLRAAGGRVHLGVRRSPIHTREQAVELARTIAARDGFTLVGVMSYEAQVAGVGNAAPGKLAMNTAVNAIQLASMAEIRHRRGKVIAALREIADLEFVNAGGTGSLEETAKDASVTDIAAGSGFFGGHLFDTYRHFRPAPAMAFGLDVLRHPADGIVTCAGGGWIASGPPADDRLPKPVWPEGLEYVGTEAAGEVQTPLVGAAARDLRVGDRVWFRHTKSGEPAERTERVALIRRNDDGGADVVDVVPTYRGEGRCFL</sequence>
<dbReference type="PANTHER" id="PTHR28004:SF2">
    <property type="entry name" value="D-SERINE DEHYDRATASE"/>
    <property type="match status" value="1"/>
</dbReference>
<dbReference type="InterPro" id="IPR001608">
    <property type="entry name" value="Ala_racemase_N"/>
</dbReference>
<dbReference type="Pfam" id="PF01168">
    <property type="entry name" value="Ala_racemase_N"/>
    <property type="match status" value="1"/>
</dbReference>
<reference evidence="2 3" key="2">
    <citation type="journal article" date="2017" name="Int. J. Syst. Evol. Microbiol.">
        <title>Gordonia phthalatica sp. nov., a di-n-butyl phthalate-degrading bacterium isolated from activated sludge.</title>
        <authorList>
            <person name="Jin D."/>
            <person name="Kong X."/>
            <person name="Jia M."/>
            <person name="Yu X."/>
            <person name="Wang X."/>
            <person name="Zhuang X."/>
            <person name="Deng Y."/>
            <person name="Bai Z."/>
        </authorList>
    </citation>
    <scope>NUCLEOTIDE SEQUENCE [LARGE SCALE GENOMIC DNA]</scope>
    <source>
        <strain evidence="2 3">QH-11</strain>
    </source>
</reference>
<organism evidence="2 3">
    <name type="scientific">Gordonia phthalatica</name>
    <dbReference type="NCBI Taxonomy" id="1136941"/>
    <lineage>
        <taxon>Bacteria</taxon>
        <taxon>Bacillati</taxon>
        <taxon>Actinomycetota</taxon>
        <taxon>Actinomycetes</taxon>
        <taxon>Mycobacteriales</taxon>
        <taxon>Gordoniaceae</taxon>
        <taxon>Gordonia</taxon>
    </lineage>
</organism>
<proteinExistence type="predicted"/>
<dbReference type="Proteomes" id="UP000063789">
    <property type="component" value="Chromosome"/>
</dbReference>
<dbReference type="GO" id="GO:0008721">
    <property type="term" value="F:D-serine ammonia-lyase activity"/>
    <property type="evidence" value="ECO:0007669"/>
    <property type="project" value="TreeGrafter"/>
</dbReference>
<dbReference type="EMBL" id="CP011853">
    <property type="protein sequence ID" value="ALG83821.1"/>
    <property type="molecule type" value="Genomic_DNA"/>
</dbReference>
<name>A0A0N9NE21_9ACTN</name>
<dbReference type="RefSeq" id="WP_062391782.1">
    <property type="nucleotide sequence ID" value="NZ_CP011853.1"/>
</dbReference>
<evidence type="ECO:0000259" key="1">
    <source>
        <dbReference type="Pfam" id="PF01168"/>
    </source>
</evidence>
<accession>A0A0N9NE21</accession>
<evidence type="ECO:0000313" key="2">
    <source>
        <dbReference type="EMBL" id="ALG83821.1"/>
    </source>
</evidence>
<dbReference type="PATRIC" id="fig|1136941.3.peg.808"/>
<dbReference type="KEGG" id="goq:ACH46_03990"/>
<dbReference type="InterPro" id="IPR051466">
    <property type="entry name" value="D-amino_acid_metab_enzyme"/>
</dbReference>
<gene>
    <name evidence="2" type="ORF">ACH46_03990</name>
</gene>
<dbReference type="OrthoDB" id="2445260at2"/>
<dbReference type="SUPFAM" id="SSF51419">
    <property type="entry name" value="PLP-binding barrel"/>
    <property type="match status" value="1"/>
</dbReference>
<dbReference type="STRING" id="1136941.ACH46_03990"/>
<keyword evidence="3" id="KW-1185">Reference proteome</keyword>
<feature type="domain" description="Alanine racemase N-terminal" evidence="1">
    <location>
        <begin position="34"/>
        <end position="235"/>
    </location>
</feature>
<dbReference type="Gene3D" id="3.20.20.10">
    <property type="entry name" value="Alanine racemase"/>
    <property type="match status" value="1"/>
</dbReference>
<reference evidence="3" key="1">
    <citation type="submission" date="2015-06" db="EMBL/GenBank/DDBJ databases">
        <title>Complete genome sequence and metabolic analysis of phthalate degradation pathway in Gordonia sp. QH-11.</title>
        <authorList>
            <person name="Jin D."/>
            <person name="Kong X."/>
            <person name="Bai Z."/>
        </authorList>
    </citation>
    <scope>NUCLEOTIDE SEQUENCE [LARGE SCALE GENOMIC DNA]</scope>
    <source>
        <strain evidence="3">QH-11</strain>
    </source>
</reference>
<evidence type="ECO:0000313" key="3">
    <source>
        <dbReference type="Proteomes" id="UP000063789"/>
    </source>
</evidence>
<dbReference type="GO" id="GO:0036088">
    <property type="term" value="P:D-serine catabolic process"/>
    <property type="evidence" value="ECO:0007669"/>
    <property type="project" value="TreeGrafter"/>
</dbReference>
<dbReference type="AlphaFoldDB" id="A0A0N9NE21"/>
<dbReference type="PANTHER" id="PTHR28004">
    <property type="entry name" value="ZGC:162816-RELATED"/>
    <property type="match status" value="1"/>
</dbReference>